<sequence>MSPTYEPVTDPTQLLASFGVSLPDAAEAAPPWAGAGLVAPFIVRAGAAPAQARLGLHGLLPHFAGDIGMARQGSHCRVETMKSQPTFRESWWSGRRCVVPVQWIAEWRHESGRPELCHIQHADDEPLRVAGLWNDWPGPGGDPVPTFALLTVKADGHEVFGRMGAPDHEKRMPAILPASSQDLWLLGSLKDAERLLARYPAAQLQVTSTAPLFKAPREPSSWALSLDMFAPEWHALAAEPQPPRRRRARPPRAVPPPAPERAAPTTGDLF</sequence>
<keyword evidence="5" id="KW-0190">Covalent protein-DNA linkage</keyword>
<feature type="region of interest" description="Disordered" evidence="9">
    <location>
        <begin position="237"/>
        <end position="270"/>
    </location>
</feature>
<dbReference type="PANTHER" id="PTHR13604">
    <property type="entry name" value="DC12-RELATED"/>
    <property type="match status" value="1"/>
</dbReference>
<dbReference type="EMBL" id="JBIGIA010000004">
    <property type="protein sequence ID" value="MFG6456447.1"/>
    <property type="molecule type" value="Genomic_DNA"/>
</dbReference>
<reference evidence="10 11" key="1">
    <citation type="submission" date="2024-09" db="EMBL/GenBank/DDBJ databases">
        <title>Novel species of the genus Pelomonas and Roseateles isolated from streams.</title>
        <authorList>
            <person name="Lu H."/>
        </authorList>
    </citation>
    <scope>NUCLEOTIDE SEQUENCE [LARGE SCALE GENOMIC DNA]</scope>
    <source>
        <strain evidence="10 11">BYS96W</strain>
    </source>
</reference>
<dbReference type="Proteomes" id="UP001606305">
    <property type="component" value="Unassembled WGS sequence"/>
</dbReference>
<evidence type="ECO:0000256" key="7">
    <source>
        <dbReference type="ARBA" id="ARBA00023239"/>
    </source>
</evidence>
<dbReference type="PANTHER" id="PTHR13604:SF0">
    <property type="entry name" value="ABASIC SITE PROCESSING PROTEIN HMCES"/>
    <property type="match status" value="1"/>
</dbReference>
<keyword evidence="4 8" id="KW-0378">Hydrolase</keyword>
<dbReference type="InterPro" id="IPR036590">
    <property type="entry name" value="SRAP-like"/>
</dbReference>
<keyword evidence="6" id="KW-0238">DNA-binding</keyword>
<comment type="caution">
    <text evidence="10">The sequence shown here is derived from an EMBL/GenBank/DDBJ whole genome shotgun (WGS) entry which is preliminary data.</text>
</comment>
<evidence type="ECO:0000256" key="8">
    <source>
        <dbReference type="RuleBase" id="RU364100"/>
    </source>
</evidence>
<evidence type="ECO:0000256" key="1">
    <source>
        <dbReference type="ARBA" id="ARBA00008136"/>
    </source>
</evidence>
<keyword evidence="3" id="KW-0227">DNA damage</keyword>
<evidence type="ECO:0000256" key="9">
    <source>
        <dbReference type="SAM" id="MobiDB-lite"/>
    </source>
</evidence>
<accession>A0ABW7G3D1</accession>
<evidence type="ECO:0000256" key="3">
    <source>
        <dbReference type="ARBA" id="ARBA00022763"/>
    </source>
</evidence>
<keyword evidence="7" id="KW-0456">Lyase</keyword>
<dbReference type="RefSeq" id="WP_394487195.1">
    <property type="nucleotide sequence ID" value="NZ_JBIGIA010000004.1"/>
</dbReference>
<evidence type="ECO:0000256" key="6">
    <source>
        <dbReference type="ARBA" id="ARBA00023125"/>
    </source>
</evidence>
<dbReference type="GO" id="GO:0016787">
    <property type="term" value="F:hydrolase activity"/>
    <property type="evidence" value="ECO:0007669"/>
    <property type="project" value="UniProtKB-KW"/>
</dbReference>
<dbReference type="SUPFAM" id="SSF143081">
    <property type="entry name" value="BB1717-like"/>
    <property type="match status" value="1"/>
</dbReference>
<name>A0ABW7G3D1_9BURK</name>
<proteinExistence type="inferred from homology"/>
<dbReference type="InterPro" id="IPR003738">
    <property type="entry name" value="SRAP"/>
</dbReference>
<evidence type="ECO:0000313" key="11">
    <source>
        <dbReference type="Proteomes" id="UP001606305"/>
    </source>
</evidence>
<keyword evidence="2 8" id="KW-0645">Protease</keyword>
<keyword evidence="11" id="KW-1185">Reference proteome</keyword>
<evidence type="ECO:0000256" key="5">
    <source>
        <dbReference type="ARBA" id="ARBA00023124"/>
    </source>
</evidence>
<dbReference type="Gene3D" id="3.90.1680.10">
    <property type="entry name" value="SOS response associated peptidase-like"/>
    <property type="match status" value="1"/>
</dbReference>
<gene>
    <name evidence="10" type="ORF">ACG00X_06345</name>
</gene>
<dbReference type="Pfam" id="PF02586">
    <property type="entry name" value="SRAP"/>
    <property type="match status" value="1"/>
</dbReference>
<organism evidence="10 11">
    <name type="scientific">Pelomonas nitida</name>
    <dbReference type="NCBI Taxonomy" id="3299027"/>
    <lineage>
        <taxon>Bacteria</taxon>
        <taxon>Pseudomonadati</taxon>
        <taxon>Pseudomonadota</taxon>
        <taxon>Betaproteobacteria</taxon>
        <taxon>Burkholderiales</taxon>
        <taxon>Sphaerotilaceae</taxon>
        <taxon>Roseateles</taxon>
    </lineage>
</organism>
<evidence type="ECO:0000256" key="4">
    <source>
        <dbReference type="ARBA" id="ARBA00022801"/>
    </source>
</evidence>
<evidence type="ECO:0000313" key="10">
    <source>
        <dbReference type="EMBL" id="MFG6456447.1"/>
    </source>
</evidence>
<dbReference type="EC" id="3.4.-.-" evidence="8"/>
<protein>
    <recommendedName>
        <fullName evidence="8">Abasic site processing protein</fullName>
        <ecNumber evidence="8">3.4.-.-</ecNumber>
    </recommendedName>
</protein>
<evidence type="ECO:0000256" key="2">
    <source>
        <dbReference type="ARBA" id="ARBA00022670"/>
    </source>
</evidence>
<comment type="similarity">
    <text evidence="1 8">Belongs to the SOS response-associated peptidase family.</text>
</comment>